<dbReference type="Gene3D" id="1.10.510.10">
    <property type="entry name" value="Transferase(Phosphotransferase) domain 1"/>
    <property type="match status" value="1"/>
</dbReference>
<dbReference type="PANTHER" id="PTHR24361">
    <property type="entry name" value="MITOGEN-ACTIVATED KINASE KINASE KINASE"/>
    <property type="match status" value="1"/>
</dbReference>
<name>A0AAD2CS47_9STRA</name>
<keyword evidence="13" id="KW-1185">Reference proteome</keyword>
<keyword evidence="2" id="KW-0723">Serine/threonine-protein kinase</keyword>
<sequence length="480" mass="54459">MVFSGNNPRHRIVTPPSNPQNSAPPQHSGATTKVKKRSSYSSKKQLSNASSNQSGQIVIACVIVFIIMVGFVRFIPWKSIVSPFSKDLGSSRGFPRVIMLTESLDRSSEAIQLDLEYIDFTKAHKQVQWDKLKWDKKRGGPKPKGDSWFERHRVILQDEDTGCPFVADWQRSKPNPTCNTIHEIGIHVTPMEKPVMYRLDFLNEGAFKQVWQPHLENGEPTDFVLKTTFFNDYTEEDLLGDQQDGLVMERTTASNYVVSMFGYCHFTNLVQRATGTLTHWIGSARWKKATPLELLRVADMMAQGVKDMHMYTKSRDGHLLPTIAHADIKGSQYLETSPGQFRLNDFNRGSLLTSKDRKTICPFYLPGVHHKGSTMRAPEEYEDNAPQDDKIDVFSLGSSLYQLLTGEPPFDGLPKTQAMESIRTGVQPPMPEYTDPSLVAIQNAVKMCRQYNAKDRPWSRDVADFIRQELEKQEQLAVAQ</sequence>
<feature type="region of interest" description="Disordered" evidence="9">
    <location>
        <begin position="1"/>
        <end position="47"/>
    </location>
</feature>
<dbReference type="GO" id="GO:0005737">
    <property type="term" value="C:cytoplasm"/>
    <property type="evidence" value="ECO:0007669"/>
    <property type="project" value="TreeGrafter"/>
</dbReference>
<evidence type="ECO:0000313" key="12">
    <source>
        <dbReference type="EMBL" id="CAJ1944617.1"/>
    </source>
</evidence>
<comment type="caution">
    <text evidence="12">The sequence shown here is derived from an EMBL/GenBank/DDBJ whole genome shotgun (WGS) entry which is preliminary data.</text>
</comment>
<proteinExistence type="predicted"/>
<evidence type="ECO:0000259" key="11">
    <source>
        <dbReference type="PROSITE" id="PS50011"/>
    </source>
</evidence>
<evidence type="ECO:0000256" key="1">
    <source>
        <dbReference type="ARBA" id="ARBA00012513"/>
    </source>
</evidence>
<comment type="catalytic activity">
    <reaction evidence="7">
        <text>L-threonyl-[protein] + ATP = O-phospho-L-threonyl-[protein] + ADP + H(+)</text>
        <dbReference type="Rhea" id="RHEA:46608"/>
        <dbReference type="Rhea" id="RHEA-COMP:11060"/>
        <dbReference type="Rhea" id="RHEA-COMP:11605"/>
        <dbReference type="ChEBI" id="CHEBI:15378"/>
        <dbReference type="ChEBI" id="CHEBI:30013"/>
        <dbReference type="ChEBI" id="CHEBI:30616"/>
        <dbReference type="ChEBI" id="CHEBI:61977"/>
        <dbReference type="ChEBI" id="CHEBI:456216"/>
        <dbReference type="EC" id="2.7.11.1"/>
    </reaction>
</comment>
<dbReference type="PANTHER" id="PTHR24361:SF433">
    <property type="entry name" value="PROTEIN KINASE DOMAIN-CONTAINING PROTEIN"/>
    <property type="match status" value="1"/>
</dbReference>
<evidence type="ECO:0000256" key="6">
    <source>
        <dbReference type="ARBA" id="ARBA00022840"/>
    </source>
</evidence>
<gene>
    <name evidence="12" type="ORF">CYCCA115_LOCUS8978</name>
</gene>
<dbReference type="PROSITE" id="PS50011">
    <property type="entry name" value="PROTEIN_KINASE_DOM"/>
    <property type="match status" value="1"/>
</dbReference>
<keyword evidence="3" id="KW-0808">Transferase</keyword>
<dbReference type="GO" id="GO:0004674">
    <property type="term" value="F:protein serine/threonine kinase activity"/>
    <property type="evidence" value="ECO:0007669"/>
    <property type="project" value="UniProtKB-KW"/>
</dbReference>
<dbReference type="AlphaFoldDB" id="A0AAD2CS47"/>
<keyword evidence="10" id="KW-0472">Membrane</keyword>
<comment type="catalytic activity">
    <reaction evidence="8">
        <text>L-seryl-[protein] + ATP = O-phospho-L-seryl-[protein] + ADP + H(+)</text>
        <dbReference type="Rhea" id="RHEA:17989"/>
        <dbReference type="Rhea" id="RHEA-COMP:9863"/>
        <dbReference type="Rhea" id="RHEA-COMP:11604"/>
        <dbReference type="ChEBI" id="CHEBI:15378"/>
        <dbReference type="ChEBI" id="CHEBI:29999"/>
        <dbReference type="ChEBI" id="CHEBI:30616"/>
        <dbReference type="ChEBI" id="CHEBI:83421"/>
        <dbReference type="ChEBI" id="CHEBI:456216"/>
        <dbReference type="EC" id="2.7.11.1"/>
    </reaction>
</comment>
<organism evidence="12 13">
    <name type="scientific">Cylindrotheca closterium</name>
    <dbReference type="NCBI Taxonomy" id="2856"/>
    <lineage>
        <taxon>Eukaryota</taxon>
        <taxon>Sar</taxon>
        <taxon>Stramenopiles</taxon>
        <taxon>Ochrophyta</taxon>
        <taxon>Bacillariophyta</taxon>
        <taxon>Bacillariophyceae</taxon>
        <taxon>Bacillariophycidae</taxon>
        <taxon>Bacillariales</taxon>
        <taxon>Bacillariaceae</taxon>
        <taxon>Cylindrotheca</taxon>
    </lineage>
</organism>
<dbReference type="SUPFAM" id="SSF56112">
    <property type="entry name" value="Protein kinase-like (PK-like)"/>
    <property type="match status" value="1"/>
</dbReference>
<evidence type="ECO:0000256" key="2">
    <source>
        <dbReference type="ARBA" id="ARBA00022527"/>
    </source>
</evidence>
<dbReference type="EC" id="2.7.11.1" evidence="1"/>
<keyword evidence="10" id="KW-1133">Transmembrane helix</keyword>
<dbReference type="Proteomes" id="UP001295423">
    <property type="component" value="Unassembled WGS sequence"/>
</dbReference>
<dbReference type="EMBL" id="CAKOGP040001224">
    <property type="protein sequence ID" value="CAJ1944617.1"/>
    <property type="molecule type" value="Genomic_DNA"/>
</dbReference>
<evidence type="ECO:0000256" key="4">
    <source>
        <dbReference type="ARBA" id="ARBA00022741"/>
    </source>
</evidence>
<evidence type="ECO:0000256" key="5">
    <source>
        <dbReference type="ARBA" id="ARBA00022777"/>
    </source>
</evidence>
<keyword evidence="4" id="KW-0547">Nucleotide-binding</keyword>
<dbReference type="Pfam" id="PF00069">
    <property type="entry name" value="Pkinase"/>
    <property type="match status" value="1"/>
</dbReference>
<keyword evidence="10" id="KW-0812">Transmembrane</keyword>
<evidence type="ECO:0000256" key="3">
    <source>
        <dbReference type="ARBA" id="ARBA00022679"/>
    </source>
</evidence>
<keyword evidence="6" id="KW-0067">ATP-binding</keyword>
<accession>A0AAD2CS47</accession>
<feature type="transmembrane region" description="Helical" evidence="10">
    <location>
        <begin position="57"/>
        <end position="76"/>
    </location>
</feature>
<reference evidence="12" key="1">
    <citation type="submission" date="2023-08" db="EMBL/GenBank/DDBJ databases">
        <authorList>
            <person name="Audoor S."/>
            <person name="Bilcke G."/>
        </authorList>
    </citation>
    <scope>NUCLEOTIDE SEQUENCE</scope>
</reference>
<evidence type="ECO:0000256" key="10">
    <source>
        <dbReference type="SAM" id="Phobius"/>
    </source>
</evidence>
<dbReference type="InterPro" id="IPR011009">
    <property type="entry name" value="Kinase-like_dom_sf"/>
</dbReference>
<dbReference type="InterPro" id="IPR000719">
    <property type="entry name" value="Prot_kinase_dom"/>
</dbReference>
<feature type="domain" description="Protein kinase" evidence="11">
    <location>
        <begin position="196"/>
        <end position="466"/>
    </location>
</feature>
<evidence type="ECO:0000313" key="13">
    <source>
        <dbReference type="Proteomes" id="UP001295423"/>
    </source>
</evidence>
<dbReference type="InterPro" id="IPR053235">
    <property type="entry name" value="Ser_Thr_kinase"/>
</dbReference>
<evidence type="ECO:0000256" key="7">
    <source>
        <dbReference type="ARBA" id="ARBA00047899"/>
    </source>
</evidence>
<evidence type="ECO:0000256" key="8">
    <source>
        <dbReference type="ARBA" id="ARBA00048679"/>
    </source>
</evidence>
<dbReference type="SMART" id="SM00220">
    <property type="entry name" value="S_TKc"/>
    <property type="match status" value="1"/>
</dbReference>
<protein>
    <recommendedName>
        <fullName evidence="1">non-specific serine/threonine protein kinase</fullName>
        <ecNumber evidence="1">2.7.11.1</ecNumber>
    </recommendedName>
</protein>
<keyword evidence="5" id="KW-0418">Kinase</keyword>
<evidence type="ECO:0000256" key="9">
    <source>
        <dbReference type="SAM" id="MobiDB-lite"/>
    </source>
</evidence>
<dbReference type="GO" id="GO:0005524">
    <property type="term" value="F:ATP binding"/>
    <property type="evidence" value="ECO:0007669"/>
    <property type="project" value="UniProtKB-KW"/>
</dbReference>